<gene>
    <name evidence="2" type="ORF">MELIAE_LOCUS6518</name>
</gene>
<dbReference type="Proteomes" id="UP001154078">
    <property type="component" value="Chromosome 4"/>
</dbReference>
<dbReference type="PANTHER" id="PTHR45749:SF23">
    <property type="entry name" value="ZINC FINGER MYM-TYPE PROTEIN 1-LIKE"/>
    <property type="match status" value="1"/>
</dbReference>
<proteinExistence type="predicted"/>
<dbReference type="PANTHER" id="PTHR45749">
    <property type="match status" value="1"/>
</dbReference>
<organism evidence="2 3">
    <name type="scientific">Brassicogethes aeneus</name>
    <name type="common">Rape pollen beetle</name>
    <name type="synonym">Meligethes aeneus</name>
    <dbReference type="NCBI Taxonomy" id="1431903"/>
    <lineage>
        <taxon>Eukaryota</taxon>
        <taxon>Metazoa</taxon>
        <taxon>Ecdysozoa</taxon>
        <taxon>Arthropoda</taxon>
        <taxon>Hexapoda</taxon>
        <taxon>Insecta</taxon>
        <taxon>Pterygota</taxon>
        <taxon>Neoptera</taxon>
        <taxon>Endopterygota</taxon>
        <taxon>Coleoptera</taxon>
        <taxon>Polyphaga</taxon>
        <taxon>Cucujiformia</taxon>
        <taxon>Nitidulidae</taxon>
        <taxon>Meligethinae</taxon>
        <taxon>Brassicogethes</taxon>
    </lineage>
</organism>
<dbReference type="AlphaFoldDB" id="A0A9P0FHZ8"/>
<dbReference type="EMBL" id="OV121135">
    <property type="protein sequence ID" value="CAH0555082.1"/>
    <property type="molecule type" value="Genomic_DNA"/>
</dbReference>
<name>A0A9P0FHZ8_BRAAE</name>
<dbReference type="InterPro" id="IPR012337">
    <property type="entry name" value="RNaseH-like_sf"/>
</dbReference>
<keyword evidence="3" id="KW-1185">Reference proteome</keyword>
<accession>A0A9P0FHZ8</accession>
<dbReference type="SUPFAM" id="SSF53098">
    <property type="entry name" value="Ribonuclease H-like"/>
    <property type="match status" value="1"/>
</dbReference>
<feature type="domain" description="DUF4371" evidence="1">
    <location>
        <begin position="3"/>
        <end position="98"/>
    </location>
</feature>
<dbReference type="Pfam" id="PF14291">
    <property type="entry name" value="DUF4371"/>
    <property type="match status" value="1"/>
</dbReference>
<sequence length="164" mass="18734">MGQQVLKTIVKELKSAKYYSISVDSTPDLSHVDQLTFIVRYVKDGQSIERFLQFLPMDEHNAQYIADTILNFLESLDIPIKDCRGQSYDNASNMSGKYSDVQSRIKEVCEFAIYVPCAAHSLNLVGVQAVECVTEAVTFFQFVQKNFLGFNKTMENFDRAFRCE</sequence>
<evidence type="ECO:0000313" key="3">
    <source>
        <dbReference type="Proteomes" id="UP001154078"/>
    </source>
</evidence>
<dbReference type="OrthoDB" id="6781995at2759"/>
<protein>
    <recommendedName>
        <fullName evidence="1">DUF4371 domain-containing protein</fullName>
    </recommendedName>
</protein>
<evidence type="ECO:0000259" key="1">
    <source>
        <dbReference type="Pfam" id="PF14291"/>
    </source>
</evidence>
<dbReference type="InterPro" id="IPR025398">
    <property type="entry name" value="DUF4371"/>
</dbReference>
<evidence type="ECO:0000313" key="2">
    <source>
        <dbReference type="EMBL" id="CAH0555082.1"/>
    </source>
</evidence>
<reference evidence="2" key="1">
    <citation type="submission" date="2021-12" db="EMBL/GenBank/DDBJ databases">
        <authorList>
            <person name="King R."/>
        </authorList>
    </citation>
    <scope>NUCLEOTIDE SEQUENCE</scope>
</reference>